<dbReference type="InterPro" id="IPR036165">
    <property type="entry name" value="YefM-like_sf"/>
</dbReference>
<evidence type="ECO:0000313" key="3">
    <source>
        <dbReference type="Proteomes" id="UP001055057"/>
    </source>
</evidence>
<comment type="similarity">
    <text evidence="1">Belongs to the phD/YefM antitoxin family.</text>
</comment>
<keyword evidence="3" id="KW-1185">Reference proteome</keyword>
<comment type="caution">
    <text evidence="2">The sequence shown here is derived from an EMBL/GenBank/DDBJ whole genome shotgun (WGS) entry which is preliminary data.</text>
</comment>
<reference evidence="2" key="2">
    <citation type="submission" date="2021-08" db="EMBL/GenBank/DDBJ databases">
        <authorList>
            <person name="Tani A."/>
            <person name="Ola A."/>
            <person name="Ogura Y."/>
            <person name="Katsura K."/>
            <person name="Hayashi T."/>
        </authorList>
    </citation>
    <scope>NUCLEOTIDE SEQUENCE</scope>
    <source>
        <strain evidence="2">DSM 23632</strain>
    </source>
</reference>
<dbReference type="NCBIfam" id="TIGR01552">
    <property type="entry name" value="phd_fam"/>
    <property type="match status" value="1"/>
</dbReference>
<dbReference type="EMBL" id="BPRB01000035">
    <property type="protein sequence ID" value="GJE58563.1"/>
    <property type="molecule type" value="Genomic_DNA"/>
</dbReference>
<dbReference type="Gene3D" id="3.40.1620.10">
    <property type="entry name" value="YefM-like domain"/>
    <property type="match status" value="1"/>
</dbReference>
<accession>A0ABQ4TV38</accession>
<dbReference type="Proteomes" id="UP001055057">
    <property type="component" value="Unassembled WGS sequence"/>
</dbReference>
<gene>
    <name evidence="2" type="ORF">MPOCJGCO_0645</name>
</gene>
<protein>
    <recommendedName>
        <fullName evidence="4">Antitoxin</fullName>
    </recommendedName>
</protein>
<reference evidence="2" key="1">
    <citation type="journal article" date="2021" name="Front. Microbiol.">
        <title>Comprehensive Comparative Genomics and Phenotyping of Methylobacterium Species.</title>
        <authorList>
            <person name="Alessa O."/>
            <person name="Ogura Y."/>
            <person name="Fujitani Y."/>
            <person name="Takami H."/>
            <person name="Hayashi T."/>
            <person name="Sahin N."/>
            <person name="Tani A."/>
        </authorList>
    </citation>
    <scope>NUCLEOTIDE SEQUENCE</scope>
    <source>
        <strain evidence="2">DSM 23632</strain>
    </source>
</reference>
<organism evidence="2 3">
    <name type="scientific">Methylobacterium trifolii</name>
    <dbReference type="NCBI Taxonomy" id="1003092"/>
    <lineage>
        <taxon>Bacteria</taxon>
        <taxon>Pseudomonadati</taxon>
        <taxon>Pseudomonadota</taxon>
        <taxon>Alphaproteobacteria</taxon>
        <taxon>Hyphomicrobiales</taxon>
        <taxon>Methylobacteriaceae</taxon>
        <taxon>Methylobacterium</taxon>
    </lineage>
</organism>
<proteinExistence type="inferred from homology"/>
<evidence type="ECO:0008006" key="4">
    <source>
        <dbReference type="Google" id="ProtNLM"/>
    </source>
</evidence>
<evidence type="ECO:0000313" key="2">
    <source>
        <dbReference type="EMBL" id="GJE58563.1"/>
    </source>
</evidence>
<dbReference type="RefSeq" id="WP_238181189.1">
    <property type="nucleotide sequence ID" value="NZ_BPRB01000035.1"/>
</dbReference>
<sequence length="82" mass="9096">MSEHSVGDAEKHLSDLIDRALAGEGVVITRDGRPVVALHPLPSQGRPVTPADLDWLAMRRVTMRGPREDAGPFVSRLRDEEW</sequence>
<dbReference type="SUPFAM" id="SSF143120">
    <property type="entry name" value="YefM-like"/>
    <property type="match status" value="1"/>
</dbReference>
<evidence type="ECO:0000256" key="1">
    <source>
        <dbReference type="ARBA" id="ARBA00009981"/>
    </source>
</evidence>
<name>A0ABQ4TV38_9HYPH</name>